<evidence type="ECO:0000313" key="3">
    <source>
        <dbReference type="Proteomes" id="UP001153404"/>
    </source>
</evidence>
<reference evidence="2" key="1">
    <citation type="submission" date="2022-10" db="EMBL/GenBank/DDBJ databases">
        <title>Comparative genomic analysis of Cohnella hashimotonis sp. nov., isolated from the International Space Station.</title>
        <authorList>
            <person name="Simpson A."/>
            <person name="Venkateswaran K."/>
        </authorList>
    </citation>
    <scope>NUCLEOTIDE SEQUENCE</scope>
    <source>
        <strain evidence="2">DSM 28161</strain>
    </source>
</reference>
<feature type="chain" id="PRO_5040734892" evidence="1">
    <location>
        <begin position="34"/>
        <end position="383"/>
    </location>
</feature>
<keyword evidence="3" id="KW-1185">Reference proteome</keyword>
<proteinExistence type="predicted"/>
<organism evidence="2 3">
    <name type="scientific">Cohnella rhizosphaerae</name>
    <dbReference type="NCBI Taxonomy" id="1457232"/>
    <lineage>
        <taxon>Bacteria</taxon>
        <taxon>Bacillati</taxon>
        <taxon>Bacillota</taxon>
        <taxon>Bacilli</taxon>
        <taxon>Bacillales</taxon>
        <taxon>Paenibacillaceae</taxon>
        <taxon>Cohnella</taxon>
    </lineage>
</organism>
<dbReference type="RefSeq" id="WP_277538287.1">
    <property type="nucleotide sequence ID" value="NZ_JAPDIA010000009.1"/>
</dbReference>
<dbReference type="Proteomes" id="UP001153404">
    <property type="component" value="Unassembled WGS sequence"/>
</dbReference>
<gene>
    <name evidence="2" type="ORF">OMP40_34560</name>
</gene>
<evidence type="ECO:0000313" key="2">
    <source>
        <dbReference type="EMBL" id="MDG0813835.1"/>
    </source>
</evidence>
<name>A0A9X4QWI3_9BACL</name>
<comment type="caution">
    <text evidence="2">The sequence shown here is derived from an EMBL/GenBank/DDBJ whole genome shotgun (WGS) entry which is preliminary data.</text>
</comment>
<sequence length="383" mass="41655">MIRTVGLLNKPVLVLSMLFTLFAALLFPSQTSATPGQITVNGYTSTSASMSMDSFYPDSDLFPGGRKVTATFDNYAFRFSSGSSGIMVAIKSLATGNVIASPANISSGNTYDIQLDGTYEIHTFPVGYPAPSSWNLQINAQSPGLVDIGSPSPNAYLLKGSTHTIVAFVTGSPTSVTATAVNGSGDTTTLGTLSNITGTRYELTHTFNTHFPVGSGSAMTMPKLRITATYGGATVSKEITFYVTYETRSFYENADATWYYNTPYDHSFLGPANNEQMCYEYIVNQWSVVEPLQPDSYIIDFMLRQGIYSGRAGTVFTSYSMTPAPYPDAIYYGGFHFAKVTAWDASGNPTQIQSKWGPYEYIKSGKANAFPSLYGTPRIYFWD</sequence>
<accession>A0A9X4QWI3</accession>
<dbReference type="EMBL" id="JAPDIA010000009">
    <property type="protein sequence ID" value="MDG0813835.1"/>
    <property type="molecule type" value="Genomic_DNA"/>
</dbReference>
<feature type="signal peptide" evidence="1">
    <location>
        <begin position="1"/>
        <end position="33"/>
    </location>
</feature>
<dbReference type="AlphaFoldDB" id="A0A9X4QWI3"/>
<keyword evidence="1" id="KW-0732">Signal</keyword>
<protein>
    <submittedName>
        <fullName evidence="2">Uncharacterized protein</fullName>
    </submittedName>
</protein>
<evidence type="ECO:0000256" key="1">
    <source>
        <dbReference type="SAM" id="SignalP"/>
    </source>
</evidence>